<evidence type="ECO:0000256" key="1">
    <source>
        <dbReference type="SAM" id="MobiDB-lite"/>
    </source>
</evidence>
<gene>
    <name evidence="4" type="ORF">An09g00700</name>
</gene>
<dbReference type="CDD" id="cd01066">
    <property type="entry name" value="APP_MetAP"/>
    <property type="match status" value="1"/>
</dbReference>
<dbReference type="InterPro" id="IPR036005">
    <property type="entry name" value="Creatinase/aminopeptidase-like"/>
</dbReference>
<dbReference type="Gene3D" id="3.90.230.10">
    <property type="entry name" value="Creatinase/methionine aminopeptidase superfamily"/>
    <property type="match status" value="1"/>
</dbReference>
<dbReference type="VEuPathDB" id="FungiDB:An09g00700"/>
<dbReference type="KEGG" id="ang:An09g00700"/>
<feature type="domain" description="Peptidase M24" evidence="3">
    <location>
        <begin position="63"/>
        <end position="228"/>
    </location>
</feature>
<dbReference type="GeneID" id="4983607"/>
<dbReference type="InterPro" id="IPR050659">
    <property type="entry name" value="Peptidase_M24B"/>
</dbReference>
<keyword evidence="2" id="KW-0812">Transmembrane</keyword>
<feature type="region of interest" description="Disordered" evidence="1">
    <location>
        <begin position="336"/>
        <end position="368"/>
    </location>
</feature>
<feature type="transmembrane region" description="Helical" evidence="2">
    <location>
        <begin position="421"/>
        <end position="439"/>
    </location>
</feature>
<evidence type="ECO:0000313" key="4">
    <source>
        <dbReference type="RefSeq" id="XP_001393394.3"/>
    </source>
</evidence>
<reference evidence="4" key="2">
    <citation type="submission" date="2025-08" db="UniProtKB">
        <authorList>
            <consortium name="RefSeq"/>
        </authorList>
    </citation>
    <scope>IDENTIFICATION</scope>
</reference>
<protein>
    <recommendedName>
        <fullName evidence="3">Peptidase M24 domain-containing protein</fullName>
    </recommendedName>
</protein>
<dbReference type="InterPro" id="IPR000994">
    <property type="entry name" value="Pept_M24"/>
</dbReference>
<evidence type="ECO:0000256" key="2">
    <source>
        <dbReference type="SAM" id="Phobius"/>
    </source>
</evidence>
<dbReference type="PANTHER" id="PTHR46112:SF8">
    <property type="entry name" value="CYTOPLASMIC PEPTIDASE PEPQ-RELATED"/>
    <property type="match status" value="1"/>
</dbReference>
<dbReference type="AlphaFoldDB" id="A0AAJ6VR73"/>
<dbReference type="RefSeq" id="XP_001393394.3">
    <property type="nucleotide sequence ID" value="XM_001393357.3"/>
</dbReference>
<dbReference type="SUPFAM" id="SSF55920">
    <property type="entry name" value="Creatinase/aminopeptidase"/>
    <property type="match status" value="1"/>
</dbReference>
<organism evidence="4">
    <name type="scientific">Aspergillus niger</name>
    <dbReference type="NCBI Taxonomy" id="5061"/>
    <lineage>
        <taxon>Eukaryota</taxon>
        <taxon>Fungi</taxon>
        <taxon>Dikarya</taxon>
        <taxon>Ascomycota</taxon>
        <taxon>Pezizomycotina</taxon>
        <taxon>Eurotiomycetes</taxon>
        <taxon>Eurotiomycetidae</taxon>
        <taxon>Eurotiales</taxon>
        <taxon>Aspergillaceae</taxon>
        <taxon>Aspergillus</taxon>
        <taxon>Aspergillus subgen. Circumdati</taxon>
    </lineage>
</organism>
<name>A0AAJ6VR73_ASPNG</name>
<proteinExistence type="predicted"/>
<evidence type="ECO:0000259" key="3">
    <source>
        <dbReference type="Pfam" id="PF00557"/>
    </source>
</evidence>
<sequence>MMRPSELSSICHPYLSPIPTYAWTHRISPRNRPLSTPITWPRTLLSLLGMSTSIESERAAYLLDAQNKAVQLFEEIERDLIRPGVSEKALSTAIHELGAKRHGVRTHWHKRVVRSGPNTLSPFAENPPDRIIQPDDILVVDLGPVFEEWEADFGRTYVLGDDPAKLKLRDALDPIWHTVKRRFRENPDMTAEELYAIACQEVQQAGWDFGAPIAGHLVGSFPHERIPNDKISLYIAQGNGDKMMVPGRDGHMRHWILEIHIHDRARGFGGFCEQLLTNARDFRTFNRVYIFSLIELQCITSREDDSNSINFPLPPKPWDQYLFHCNPCQGVKTSTRYEPRPSAKGGFPPVVQSPPSVPSKSPSCPESDVPGLNVYRTSGTGGYTSAPFHPIGDMLVRYIVSVATRENSMVLSGQFWTTVKVPYLFVITFLVFSLARLALAKMIQTDILGYVTVSHVSSSGTVDCDDLVHHTAYGFIQLSGKRSTEYLAIGGCKIRTI</sequence>
<reference evidence="4" key="1">
    <citation type="submission" date="2025-02" db="EMBL/GenBank/DDBJ databases">
        <authorList>
            <consortium name="NCBI Genome Project"/>
        </authorList>
    </citation>
    <scope>NUCLEOTIDE SEQUENCE</scope>
</reference>
<dbReference type="PANTHER" id="PTHR46112">
    <property type="entry name" value="AMINOPEPTIDASE"/>
    <property type="match status" value="1"/>
</dbReference>
<keyword evidence="2" id="KW-1133">Transmembrane helix</keyword>
<accession>A0AAJ6VR73</accession>
<keyword evidence="2" id="KW-0472">Membrane</keyword>
<dbReference type="Pfam" id="PF00557">
    <property type="entry name" value="Peptidase_M24"/>
    <property type="match status" value="1"/>
</dbReference>
<feature type="compositionally biased region" description="Low complexity" evidence="1">
    <location>
        <begin position="358"/>
        <end position="367"/>
    </location>
</feature>